<dbReference type="Pfam" id="PF05147">
    <property type="entry name" value="LANC_like"/>
    <property type="match status" value="1"/>
</dbReference>
<evidence type="ECO:0000256" key="2">
    <source>
        <dbReference type="SAM" id="MobiDB-lite"/>
    </source>
</evidence>
<dbReference type="AlphaFoldDB" id="A0A0C2YR90"/>
<dbReference type="GO" id="GO:0046872">
    <property type="term" value="F:metal ion binding"/>
    <property type="evidence" value="ECO:0007669"/>
    <property type="project" value="UniProtKB-KW"/>
</dbReference>
<dbReference type="PRINTS" id="PR01950">
    <property type="entry name" value="LANCSUPER"/>
</dbReference>
<dbReference type="PANTHER" id="PTHR12736">
    <property type="entry name" value="LANC-LIKE PROTEIN"/>
    <property type="match status" value="1"/>
</dbReference>
<evidence type="ECO:0000256" key="1">
    <source>
        <dbReference type="PIRSR" id="PIRSR607822-1"/>
    </source>
</evidence>
<feature type="compositionally biased region" description="Low complexity" evidence="2">
    <location>
        <begin position="11"/>
        <end position="21"/>
    </location>
</feature>
<name>A0A0C2YR90_HEBCY</name>
<reference evidence="4" key="2">
    <citation type="submission" date="2015-01" db="EMBL/GenBank/DDBJ databases">
        <title>Evolutionary Origins and Diversification of the Mycorrhizal Mutualists.</title>
        <authorList>
            <consortium name="DOE Joint Genome Institute"/>
            <consortium name="Mycorrhizal Genomics Consortium"/>
            <person name="Kohler A."/>
            <person name="Kuo A."/>
            <person name="Nagy L.G."/>
            <person name="Floudas D."/>
            <person name="Copeland A."/>
            <person name="Barry K.W."/>
            <person name="Cichocki N."/>
            <person name="Veneault-Fourrey C."/>
            <person name="LaButti K."/>
            <person name="Lindquist E.A."/>
            <person name="Lipzen A."/>
            <person name="Lundell T."/>
            <person name="Morin E."/>
            <person name="Murat C."/>
            <person name="Riley R."/>
            <person name="Ohm R."/>
            <person name="Sun H."/>
            <person name="Tunlid A."/>
            <person name="Henrissat B."/>
            <person name="Grigoriev I.V."/>
            <person name="Hibbett D.S."/>
            <person name="Martin F."/>
        </authorList>
    </citation>
    <scope>NUCLEOTIDE SEQUENCE [LARGE SCALE GENOMIC DNA]</scope>
    <source>
        <strain evidence="4">h7</strain>
    </source>
</reference>
<dbReference type="SMART" id="SM01260">
    <property type="entry name" value="LANC_like"/>
    <property type="match status" value="1"/>
</dbReference>
<dbReference type="Proteomes" id="UP000053424">
    <property type="component" value="Unassembled WGS sequence"/>
</dbReference>
<dbReference type="CDD" id="cd04794">
    <property type="entry name" value="euk_LANCL"/>
    <property type="match status" value="1"/>
</dbReference>
<protein>
    <recommendedName>
        <fullName evidence="5">Lanthionine synthetase C family protein</fullName>
    </recommendedName>
</protein>
<feature type="binding site" evidence="1">
    <location>
        <position position="346"/>
    </location>
    <ligand>
        <name>Zn(2+)</name>
        <dbReference type="ChEBI" id="CHEBI:29105"/>
    </ligand>
</feature>
<dbReference type="PANTHER" id="PTHR12736:SF7">
    <property type="entry name" value="LANC-LIKE PROTEIN 3"/>
    <property type="match status" value="1"/>
</dbReference>
<dbReference type="HOGENOM" id="CLU_031140_0_0_1"/>
<dbReference type="SUPFAM" id="SSF158745">
    <property type="entry name" value="LanC-like"/>
    <property type="match status" value="1"/>
</dbReference>
<dbReference type="GO" id="GO:0031179">
    <property type="term" value="P:peptide modification"/>
    <property type="evidence" value="ECO:0007669"/>
    <property type="project" value="InterPro"/>
</dbReference>
<dbReference type="Gene3D" id="1.50.10.10">
    <property type="match status" value="1"/>
</dbReference>
<dbReference type="InterPro" id="IPR012341">
    <property type="entry name" value="6hp_glycosidase-like_sf"/>
</dbReference>
<feature type="binding site" evidence="1">
    <location>
        <position position="403"/>
    </location>
    <ligand>
        <name>Zn(2+)</name>
        <dbReference type="ChEBI" id="CHEBI:29105"/>
    </ligand>
</feature>
<reference evidence="3 4" key="1">
    <citation type="submission" date="2014-04" db="EMBL/GenBank/DDBJ databases">
        <authorList>
            <consortium name="DOE Joint Genome Institute"/>
            <person name="Kuo A."/>
            <person name="Gay G."/>
            <person name="Dore J."/>
            <person name="Kohler A."/>
            <person name="Nagy L.G."/>
            <person name="Floudas D."/>
            <person name="Copeland A."/>
            <person name="Barry K.W."/>
            <person name="Cichocki N."/>
            <person name="Veneault-Fourrey C."/>
            <person name="LaButti K."/>
            <person name="Lindquist E.A."/>
            <person name="Lipzen A."/>
            <person name="Lundell T."/>
            <person name="Morin E."/>
            <person name="Murat C."/>
            <person name="Sun H."/>
            <person name="Tunlid A."/>
            <person name="Henrissat B."/>
            <person name="Grigoriev I.V."/>
            <person name="Hibbett D.S."/>
            <person name="Martin F."/>
            <person name="Nordberg H.P."/>
            <person name="Cantor M.N."/>
            <person name="Hua S.X."/>
        </authorList>
    </citation>
    <scope>NUCLEOTIDE SEQUENCE [LARGE SCALE GENOMIC DNA]</scope>
    <source>
        <strain evidence="4">h7</strain>
    </source>
</reference>
<keyword evidence="1" id="KW-0862">Zinc</keyword>
<evidence type="ECO:0000313" key="3">
    <source>
        <dbReference type="EMBL" id="KIM43552.1"/>
    </source>
</evidence>
<proteinExistence type="predicted"/>
<dbReference type="GO" id="GO:0005975">
    <property type="term" value="P:carbohydrate metabolic process"/>
    <property type="evidence" value="ECO:0007669"/>
    <property type="project" value="InterPro"/>
</dbReference>
<dbReference type="OrthoDB" id="10257263at2759"/>
<dbReference type="EMBL" id="KN831775">
    <property type="protein sequence ID" value="KIM43552.1"/>
    <property type="molecule type" value="Genomic_DNA"/>
</dbReference>
<dbReference type="InterPro" id="IPR007822">
    <property type="entry name" value="LANC-like"/>
</dbReference>
<evidence type="ECO:0000313" key="4">
    <source>
        <dbReference type="Proteomes" id="UP000053424"/>
    </source>
</evidence>
<sequence>MPVSSKSRYIPLPLDTPTPTLEELKKPNSTTRQGIASALIRDVQLVLSAARSSPVNHHDTVYTGLLGIAFMGHHLAKMPGLSLHSRLLSSSSLVTTADTILARVLRRNPTMINLNPQVIYSPNRLSFIESRIGVATLILSWGYSSSHHTISGNWQAAKDYLDYALQETLTQVDDGFEAAAASDDDQGDSQCEVLYGRAGLLYALLYLRNSVRAQPREEREELESELEALLSDDVLTILVDSIIERGKFGARVLSSEPGVLQDAEIVDLPPLMWKWHGRRYLGGAHGVAGILHILLLCPKSIMDKHMPIIEDMVSWLVDCQQDDGNWPTKCPTPGAVTSHNNLVQWCHGAPGILILLSTALRVISHQSKTPDNEALVRRLKSSLLRGADVVYQQGLLRKGVGLCHGVSGNVYALLAASDVDHANCGDLFLKAVHLAGLATFREDLTISKEMGTPDHPWSLYEGLAGACCVWAEILSRLNSATFGRTASGFPAFDDLL</sequence>
<gene>
    <name evidence="3" type="ORF">M413DRAFT_443481</name>
</gene>
<organism evidence="3 4">
    <name type="scientific">Hebeloma cylindrosporum</name>
    <dbReference type="NCBI Taxonomy" id="76867"/>
    <lineage>
        <taxon>Eukaryota</taxon>
        <taxon>Fungi</taxon>
        <taxon>Dikarya</taxon>
        <taxon>Basidiomycota</taxon>
        <taxon>Agaricomycotina</taxon>
        <taxon>Agaricomycetes</taxon>
        <taxon>Agaricomycetidae</taxon>
        <taxon>Agaricales</taxon>
        <taxon>Agaricineae</taxon>
        <taxon>Hymenogastraceae</taxon>
        <taxon>Hebeloma</taxon>
    </lineage>
</organism>
<feature type="binding site" evidence="1">
    <location>
        <position position="404"/>
    </location>
    <ligand>
        <name>Zn(2+)</name>
        <dbReference type="ChEBI" id="CHEBI:29105"/>
    </ligand>
</feature>
<dbReference type="GO" id="GO:0005886">
    <property type="term" value="C:plasma membrane"/>
    <property type="evidence" value="ECO:0007669"/>
    <property type="project" value="TreeGrafter"/>
</dbReference>
<keyword evidence="1" id="KW-0479">Metal-binding</keyword>
<evidence type="ECO:0008006" key="5">
    <source>
        <dbReference type="Google" id="ProtNLM"/>
    </source>
</evidence>
<feature type="region of interest" description="Disordered" evidence="2">
    <location>
        <begin position="1"/>
        <end position="29"/>
    </location>
</feature>
<accession>A0A0C2YR90</accession>
<keyword evidence="4" id="KW-1185">Reference proteome</keyword>